<gene>
    <name evidence="1" type="ORF">Z051_22600</name>
</gene>
<dbReference type="PATRIC" id="fig|1441923.3.peg.4909"/>
<dbReference type="GO" id="GO:0046417">
    <property type="term" value="P:chorismate metabolic process"/>
    <property type="evidence" value="ECO:0007669"/>
    <property type="project" value="InterPro"/>
</dbReference>
<dbReference type="InterPro" id="IPR036979">
    <property type="entry name" value="CM_dom_sf"/>
</dbReference>
<comment type="caution">
    <text evidence="1">The sequence shown here is derived from an EMBL/GenBank/DDBJ whole genome shotgun (WGS) entry which is preliminary data.</text>
</comment>
<protein>
    <submittedName>
        <fullName evidence="1">Chorismate mutase</fullName>
    </submittedName>
</protein>
<dbReference type="AlphaFoldDB" id="A0A0M9WM05"/>
<organism evidence="1 2">
    <name type="scientific">Rhodococcus rhodochrous KG-21</name>
    <dbReference type="NCBI Taxonomy" id="1441923"/>
    <lineage>
        <taxon>Bacteria</taxon>
        <taxon>Bacillati</taxon>
        <taxon>Actinomycetota</taxon>
        <taxon>Actinomycetes</taxon>
        <taxon>Mycobacteriales</taxon>
        <taxon>Nocardiaceae</taxon>
        <taxon>Rhodococcus</taxon>
    </lineage>
</organism>
<dbReference type="NCBIfam" id="TIGR01808">
    <property type="entry name" value="CM_M_hiGC-arch"/>
    <property type="match status" value="1"/>
</dbReference>
<reference evidence="2" key="2">
    <citation type="submission" date="2015-01" db="EMBL/GenBank/DDBJ databases">
        <title>Draft genome sequence of potential hydrocarbon metabolising strain of Rhodococcus rhodochrous.</title>
        <authorList>
            <person name="Aggarwal R.K."/>
            <person name="Dawar C."/>
        </authorList>
    </citation>
    <scope>NUCLEOTIDE SEQUENCE [LARGE SCALE GENOMIC DNA]</scope>
    <source>
        <strain evidence="2">KG-21</strain>
    </source>
</reference>
<dbReference type="RefSeq" id="WP_003938250.1">
    <property type="nucleotide sequence ID" value="NZ_AZYO01000084.1"/>
</dbReference>
<proteinExistence type="predicted"/>
<dbReference type="InterPro" id="IPR010958">
    <property type="entry name" value="Chorismate_mutase_highGC-bac"/>
</dbReference>
<reference evidence="1 2" key="1">
    <citation type="journal article" date="2015" name="Genome Announc.">
        <title>Draft Genome Sequence of Rhodococcus rhodochrous Strain KG-21, a Soil Isolate from Oil Fields of Krishna-Godavari Basin, India.</title>
        <authorList>
            <person name="Dawar C."/>
            <person name="Aggarwal R.K."/>
        </authorList>
    </citation>
    <scope>NUCLEOTIDE SEQUENCE [LARGE SCALE GENOMIC DNA]</scope>
    <source>
        <strain evidence="1 2">KG-21</strain>
    </source>
</reference>
<name>A0A0M9WM05_RHORH</name>
<sequence length="100" mass="10853">MTATSERFTTSHTDPDRVFDEIDRVDAEIVAAIRYRTGLAHHAGRLRRAGHGTVSVHGRREMAVLTRFTAVLGRDGAALAATLLRLGRDPLADIATCGQD</sequence>
<dbReference type="Gene3D" id="1.20.59.10">
    <property type="entry name" value="Chorismate mutase"/>
    <property type="match status" value="1"/>
</dbReference>
<evidence type="ECO:0000313" key="2">
    <source>
        <dbReference type="Proteomes" id="UP000037712"/>
    </source>
</evidence>
<dbReference type="SUPFAM" id="SSF48600">
    <property type="entry name" value="Chorismate mutase II"/>
    <property type="match status" value="1"/>
</dbReference>
<evidence type="ECO:0000313" key="1">
    <source>
        <dbReference type="EMBL" id="KOS53997.1"/>
    </source>
</evidence>
<dbReference type="Proteomes" id="UP000037712">
    <property type="component" value="Unassembled WGS sequence"/>
</dbReference>
<dbReference type="EMBL" id="AZYO01000084">
    <property type="protein sequence ID" value="KOS53997.1"/>
    <property type="molecule type" value="Genomic_DNA"/>
</dbReference>
<dbReference type="InterPro" id="IPR036263">
    <property type="entry name" value="Chorismate_II_sf"/>
</dbReference>
<accession>A0A0M9WM05</accession>